<comment type="caution">
    <text evidence="1">The sequence shown here is derived from an EMBL/GenBank/DDBJ whole genome shotgun (WGS) entry which is preliminary data.</text>
</comment>
<gene>
    <name evidence="1" type="ORF">F444_16931</name>
</gene>
<proteinExistence type="predicted"/>
<organism evidence="1 2">
    <name type="scientific">Phytophthora nicotianae P1976</name>
    <dbReference type="NCBI Taxonomy" id="1317066"/>
    <lineage>
        <taxon>Eukaryota</taxon>
        <taxon>Sar</taxon>
        <taxon>Stramenopiles</taxon>
        <taxon>Oomycota</taxon>
        <taxon>Peronosporomycetes</taxon>
        <taxon>Peronosporales</taxon>
        <taxon>Peronosporaceae</taxon>
        <taxon>Phytophthora</taxon>
    </lineage>
</organism>
<name>A0A080ZGP5_PHYNI</name>
<evidence type="ECO:0000313" key="2">
    <source>
        <dbReference type="Proteomes" id="UP000028582"/>
    </source>
</evidence>
<dbReference type="AlphaFoldDB" id="A0A080ZGP5"/>
<dbReference type="Proteomes" id="UP000028582">
    <property type="component" value="Unassembled WGS sequence"/>
</dbReference>
<protein>
    <submittedName>
        <fullName evidence="1">Uncharacterized protein</fullName>
    </submittedName>
</protein>
<evidence type="ECO:0000313" key="1">
    <source>
        <dbReference type="EMBL" id="ETO65806.1"/>
    </source>
</evidence>
<reference evidence="1 2" key="1">
    <citation type="submission" date="2013-11" db="EMBL/GenBank/DDBJ databases">
        <title>The Genome Sequence of Phytophthora parasitica P1976.</title>
        <authorList>
            <consortium name="The Broad Institute Genomics Platform"/>
            <person name="Russ C."/>
            <person name="Tyler B."/>
            <person name="Panabieres F."/>
            <person name="Shan W."/>
            <person name="Tripathy S."/>
            <person name="Grunwald N."/>
            <person name="Machado M."/>
            <person name="Johnson C.S."/>
            <person name="Walker B."/>
            <person name="Young S."/>
            <person name="Zeng Q."/>
            <person name="Gargeya S."/>
            <person name="Fitzgerald M."/>
            <person name="Haas B."/>
            <person name="Abouelleil A."/>
            <person name="Allen A.W."/>
            <person name="Alvarado L."/>
            <person name="Arachchi H.M."/>
            <person name="Berlin A.M."/>
            <person name="Chapman S.B."/>
            <person name="Gainer-Dewar J."/>
            <person name="Goldberg J."/>
            <person name="Griggs A."/>
            <person name="Gujja S."/>
            <person name="Hansen M."/>
            <person name="Howarth C."/>
            <person name="Imamovic A."/>
            <person name="Ireland A."/>
            <person name="Larimer J."/>
            <person name="McCowan C."/>
            <person name="Murphy C."/>
            <person name="Pearson M."/>
            <person name="Poon T.W."/>
            <person name="Priest M."/>
            <person name="Roberts A."/>
            <person name="Saif S."/>
            <person name="Shea T."/>
            <person name="Sisk P."/>
            <person name="Sykes S."/>
            <person name="Wortman J."/>
            <person name="Nusbaum C."/>
            <person name="Birren B."/>
        </authorList>
    </citation>
    <scope>NUCLEOTIDE SEQUENCE [LARGE SCALE GENOMIC DNA]</scope>
    <source>
        <strain evidence="1 2">P1976</strain>
    </source>
</reference>
<sequence>MSSQTVSIKEISPRPIRTQSCQGLSGANSCLRLHYDMTANFVA</sequence>
<dbReference type="EMBL" id="ANJA01003154">
    <property type="protein sequence ID" value="ETO65806.1"/>
    <property type="molecule type" value="Genomic_DNA"/>
</dbReference>
<accession>A0A080ZGP5</accession>